<sequence length="426" mass="45968">MSNTAKAKGQGQAHDIDLLLASNVGAFEQWLRAQGITVTPPDKANIARGVHYWVELQGCKPVSVQEGSGRNARYAQTHFRLRPLLSRFLASPVASAIKDIVRPTAPGQLQIVVSGQLQAPSRAVNGEVPALLQANRAGHLLSDADIDRALAIESPIPEAAEVKHVFGVRVAGAGRKGMTVVAHMKVYDAPDSRRLVEVIDYPICSEPGALQSHAEALFKRAEALPNATILVDVLDDGLELFQNLQAIASLSVARYGLTMGMMLPKSGSRKRFTNLRTECTVRAAEAIKGGEMKLMLPIDPVVGDPFVLFGSKTPYHMTPDARFQVAKPSEIEASNLPTADLLEAICLAFHGNELPTVAEQPSEVEPAPAPAPAAPAPAKPLDQYLSDLRDDFAATCPLVWDREESMAAFANRRWVYAQAMIDARPQ</sequence>
<evidence type="ECO:0000313" key="2">
    <source>
        <dbReference type="EMBL" id="MBV4524364.1"/>
    </source>
</evidence>
<dbReference type="Proteomes" id="UP001049200">
    <property type="component" value="Unassembled WGS sequence"/>
</dbReference>
<proteinExistence type="predicted"/>
<dbReference type="RefSeq" id="WP_217873565.1">
    <property type="nucleotide sequence ID" value="NZ_JAHSTU010000014.1"/>
</dbReference>
<protein>
    <submittedName>
        <fullName evidence="2">Uncharacterized protein</fullName>
    </submittedName>
</protein>
<evidence type="ECO:0000313" key="3">
    <source>
        <dbReference type="Proteomes" id="UP001049200"/>
    </source>
</evidence>
<reference evidence="2" key="1">
    <citation type="submission" date="2021-06" db="EMBL/GenBank/DDBJ databases">
        <title>Updating the genus Pseudomonas: Description of 43 new species and partition of the Pseudomonas putida group.</title>
        <authorList>
            <person name="Girard L."/>
            <person name="Lood C."/>
            <person name="Vandamme P."/>
            <person name="Rokni-Zadeh H."/>
            <person name="Van Noort V."/>
            <person name="Hofte M."/>
            <person name="Lavigne R."/>
            <person name="De Mot R."/>
        </authorList>
    </citation>
    <scope>NUCLEOTIDE SEQUENCE</scope>
    <source>
        <strain evidence="2">SWRI74</strain>
    </source>
</reference>
<feature type="compositionally biased region" description="Pro residues" evidence="1">
    <location>
        <begin position="367"/>
        <end position="377"/>
    </location>
</feature>
<evidence type="ECO:0000256" key="1">
    <source>
        <dbReference type="SAM" id="MobiDB-lite"/>
    </source>
</evidence>
<keyword evidence="3" id="KW-1185">Reference proteome</keyword>
<feature type="region of interest" description="Disordered" evidence="1">
    <location>
        <begin position="358"/>
        <end position="377"/>
    </location>
</feature>
<dbReference type="EMBL" id="JAHSTU010000014">
    <property type="protein sequence ID" value="MBV4524364.1"/>
    <property type="molecule type" value="Genomic_DNA"/>
</dbReference>
<organism evidence="2 3">
    <name type="scientific">Pseudomonas azerbaijanoccidentalis</name>
    <dbReference type="NCBI Taxonomy" id="2842347"/>
    <lineage>
        <taxon>Bacteria</taxon>
        <taxon>Pseudomonadati</taxon>
        <taxon>Pseudomonadota</taxon>
        <taxon>Gammaproteobacteria</taxon>
        <taxon>Pseudomonadales</taxon>
        <taxon>Pseudomonadaceae</taxon>
        <taxon>Pseudomonas</taxon>
    </lineage>
</organism>
<accession>A0ABS6QZQ3</accession>
<comment type="caution">
    <text evidence="2">The sequence shown here is derived from an EMBL/GenBank/DDBJ whole genome shotgun (WGS) entry which is preliminary data.</text>
</comment>
<name>A0ABS6QZQ3_9PSED</name>
<gene>
    <name evidence="2" type="ORF">KVG88_30280</name>
</gene>